<evidence type="ECO:0000313" key="8">
    <source>
        <dbReference type="Proteomes" id="UP000014541"/>
    </source>
</evidence>
<keyword evidence="3" id="KW-0731">Sigma factor</keyword>
<dbReference type="InterPro" id="IPR013249">
    <property type="entry name" value="RNA_pol_sigma70_r4_t2"/>
</dbReference>
<reference evidence="7 8" key="1">
    <citation type="submission" date="2013-04" db="EMBL/GenBank/DDBJ databases">
        <title>The Genome Sequence of Treponema maltophilum ATCC 51939.</title>
        <authorList>
            <consortium name="The Broad Institute Genomics Platform"/>
            <person name="Earl A."/>
            <person name="Ward D."/>
            <person name="Feldgarden M."/>
            <person name="Gevers D."/>
            <person name="Leonetti C."/>
            <person name="Blanton J.M."/>
            <person name="Dewhirst F.E."/>
            <person name="Izard J."/>
            <person name="Walker B."/>
            <person name="Young S."/>
            <person name="Zeng Q."/>
            <person name="Gargeya S."/>
            <person name="Fitzgerald M."/>
            <person name="Haas B."/>
            <person name="Abouelleil A."/>
            <person name="Allen A.W."/>
            <person name="Alvarado L."/>
            <person name="Arachchi H.M."/>
            <person name="Berlin A.M."/>
            <person name="Chapman S.B."/>
            <person name="Gainer-Dewar J."/>
            <person name="Goldberg J."/>
            <person name="Griggs A."/>
            <person name="Gujja S."/>
            <person name="Hansen M."/>
            <person name="Howarth C."/>
            <person name="Imamovic A."/>
            <person name="Ireland A."/>
            <person name="Larimer J."/>
            <person name="McCowan C."/>
            <person name="Murphy C."/>
            <person name="Pearson M."/>
            <person name="Poon T.W."/>
            <person name="Priest M."/>
            <person name="Roberts A."/>
            <person name="Saif S."/>
            <person name="Shea T."/>
            <person name="Sisk P."/>
            <person name="Sykes S."/>
            <person name="Wortman J."/>
            <person name="Nusbaum C."/>
            <person name="Birren B."/>
        </authorList>
    </citation>
    <scope>NUCLEOTIDE SEQUENCE [LARGE SCALE GENOMIC DNA]</scope>
    <source>
        <strain evidence="7 8">ATCC 51939</strain>
    </source>
</reference>
<gene>
    <name evidence="7" type="ORF">HMPREF9194_01861</name>
</gene>
<sequence>MKTAQSVNAEEMLQDFILVKKACSGNTEAFKTLVTLYGTKVRSLGKSFFRNVHDTEDFVQDVFIKAYTNLHSFRFEARFSTWLMRIAYNTAVNAVNRREEYAPLFENTEISDTDYGPEERCLRESVRQAVRSAVKELPYRFSICLDLYFFYGFPYNEISIITGWPVNTVKSHIFRAKKLLKPKLEAVIGP</sequence>
<dbReference type="CDD" id="cd06171">
    <property type="entry name" value="Sigma70_r4"/>
    <property type="match status" value="1"/>
</dbReference>
<protein>
    <submittedName>
        <fullName evidence="7">Sigma-70 family RNA polymerase sigma factor</fullName>
    </submittedName>
</protein>
<dbReference type="Gene3D" id="1.10.10.10">
    <property type="entry name" value="Winged helix-like DNA-binding domain superfamily/Winged helix DNA-binding domain"/>
    <property type="match status" value="1"/>
</dbReference>
<evidence type="ECO:0000313" key="7">
    <source>
        <dbReference type="EMBL" id="EPF31514.1"/>
    </source>
</evidence>
<evidence type="ECO:0000259" key="6">
    <source>
        <dbReference type="Pfam" id="PF08281"/>
    </source>
</evidence>
<dbReference type="SUPFAM" id="SSF88946">
    <property type="entry name" value="Sigma2 domain of RNA polymerase sigma factors"/>
    <property type="match status" value="1"/>
</dbReference>
<dbReference type="InterPro" id="IPR013325">
    <property type="entry name" value="RNA_pol_sigma_r2"/>
</dbReference>
<dbReference type="PATRIC" id="fig|1125699.3.peg.1881"/>
<keyword evidence="8" id="KW-1185">Reference proteome</keyword>
<evidence type="ECO:0000256" key="1">
    <source>
        <dbReference type="ARBA" id="ARBA00010641"/>
    </source>
</evidence>
<dbReference type="GO" id="GO:0006352">
    <property type="term" value="P:DNA-templated transcription initiation"/>
    <property type="evidence" value="ECO:0007669"/>
    <property type="project" value="InterPro"/>
</dbReference>
<dbReference type="InterPro" id="IPR014284">
    <property type="entry name" value="RNA_pol_sigma-70_dom"/>
</dbReference>
<accession>S3L3Y4</accession>
<dbReference type="SUPFAM" id="SSF88659">
    <property type="entry name" value="Sigma3 and sigma4 domains of RNA polymerase sigma factors"/>
    <property type="match status" value="1"/>
</dbReference>
<keyword evidence="2" id="KW-0805">Transcription regulation</keyword>
<evidence type="ECO:0000256" key="4">
    <source>
        <dbReference type="ARBA" id="ARBA00023163"/>
    </source>
</evidence>
<dbReference type="InterPro" id="IPR039425">
    <property type="entry name" value="RNA_pol_sigma-70-like"/>
</dbReference>
<dbReference type="InterPro" id="IPR036388">
    <property type="entry name" value="WH-like_DNA-bd_sf"/>
</dbReference>
<evidence type="ECO:0000259" key="5">
    <source>
        <dbReference type="Pfam" id="PF04542"/>
    </source>
</evidence>
<feature type="domain" description="RNA polymerase sigma-70 region 2" evidence="5">
    <location>
        <begin position="33"/>
        <end position="98"/>
    </location>
</feature>
<dbReference type="PANTHER" id="PTHR43133:SF51">
    <property type="entry name" value="RNA POLYMERASE SIGMA FACTOR"/>
    <property type="match status" value="1"/>
</dbReference>
<comment type="caution">
    <text evidence="7">The sequence shown here is derived from an EMBL/GenBank/DDBJ whole genome shotgun (WGS) entry which is preliminary data.</text>
</comment>
<dbReference type="HOGENOM" id="CLU_047691_3_0_12"/>
<organism evidence="7 8">
    <name type="scientific">Treponema maltophilum ATCC 51939</name>
    <dbReference type="NCBI Taxonomy" id="1125699"/>
    <lineage>
        <taxon>Bacteria</taxon>
        <taxon>Pseudomonadati</taxon>
        <taxon>Spirochaetota</taxon>
        <taxon>Spirochaetia</taxon>
        <taxon>Spirochaetales</taxon>
        <taxon>Treponemataceae</taxon>
        <taxon>Treponema</taxon>
    </lineage>
</organism>
<keyword evidence="4" id="KW-0804">Transcription</keyword>
<dbReference type="NCBIfam" id="TIGR02937">
    <property type="entry name" value="sigma70-ECF"/>
    <property type="match status" value="1"/>
</dbReference>
<comment type="similarity">
    <text evidence="1">Belongs to the sigma-70 factor family. ECF subfamily.</text>
</comment>
<feature type="domain" description="RNA polymerase sigma factor 70 region 4 type 2" evidence="6">
    <location>
        <begin position="127"/>
        <end position="180"/>
    </location>
</feature>
<dbReference type="Pfam" id="PF08281">
    <property type="entry name" value="Sigma70_r4_2"/>
    <property type="match status" value="1"/>
</dbReference>
<dbReference type="InterPro" id="IPR013324">
    <property type="entry name" value="RNA_pol_sigma_r3/r4-like"/>
</dbReference>
<dbReference type="GO" id="GO:0003677">
    <property type="term" value="F:DNA binding"/>
    <property type="evidence" value="ECO:0007669"/>
    <property type="project" value="InterPro"/>
</dbReference>
<dbReference type="GO" id="GO:0016987">
    <property type="term" value="F:sigma factor activity"/>
    <property type="evidence" value="ECO:0007669"/>
    <property type="project" value="UniProtKB-KW"/>
</dbReference>
<evidence type="ECO:0000256" key="2">
    <source>
        <dbReference type="ARBA" id="ARBA00023015"/>
    </source>
</evidence>
<dbReference type="Gene3D" id="1.10.1740.10">
    <property type="match status" value="1"/>
</dbReference>
<dbReference type="EMBL" id="ATFF01000006">
    <property type="protein sequence ID" value="EPF31514.1"/>
    <property type="molecule type" value="Genomic_DNA"/>
</dbReference>
<dbReference type="InterPro" id="IPR007627">
    <property type="entry name" value="RNA_pol_sigma70_r2"/>
</dbReference>
<dbReference type="Proteomes" id="UP000014541">
    <property type="component" value="Unassembled WGS sequence"/>
</dbReference>
<dbReference type="PANTHER" id="PTHR43133">
    <property type="entry name" value="RNA POLYMERASE ECF-TYPE SIGMA FACTO"/>
    <property type="match status" value="1"/>
</dbReference>
<proteinExistence type="inferred from homology"/>
<dbReference type="Pfam" id="PF04542">
    <property type="entry name" value="Sigma70_r2"/>
    <property type="match status" value="1"/>
</dbReference>
<dbReference type="STRING" id="1125699.HMPREF9194_01861"/>
<dbReference type="eggNOG" id="COG1595">
    <property type="taxonomic scope" value="Bacteria"/>
</dbReference>
<evidence type="ECO:0000256" key="3">
    <source>
        <dbReference type="ARBA" id="ARBA00023082"/>
    </source>
</evidence>
<dbReference type="RefSeq" id="WP_016526123.1">
    <property type="nucleotide sequence ID" value="NZ_KE332518.1"/>
</dbReference>
<dbReference type="AlphaFoldDB" id="S3L3Y4"/>
<name>S3L3Y4_TREMA</name>